<evidence type="ECO:0000256" key="6">
    <source>
        <dbReference type="ARBA" id="ARBA00022605"/>
    </source>
</evidence>
<evidence type="ECO:0000256" key="2">
    <source>
        <dbReference type="ARBA" id="ARBA00004496"/>
    </source>
</evidence>
<dbReference type="PANTHER" id="PTHR43090:SF2">
    <property type="entry name" value="1-(5-PHOSPHORIBOSYL)-5-[(5-PHOSPHORIBOSYLAMINO)METHYLIDENEAMINO] IMIDAZOLE-4-CARBOXAMIDE ISOMERASE"/>
    <property type="match status" value="1"/>
</dbReference>
<dbReference type="PANTHER" id="PTHR43090">
    <property type="entry name" value="1-(5-PHOSPHORIBOSYL)-5-[(5-PHOSPHORIBOSYLAMINO)METHYLIDENEAMINO] IMIDAZOLE-4-CARBOXAMIDE ISOMERASE"/>
    <property type="match status" value="1"/>
</dbReference>
<dbReference type="InterPro" id="IPR006062">
    <property type="entry name" value="His_biosynth"/>
</dbReference>
<feature type="active site" description="Proton acceptor" evidence="9">
    <location>
        <position position="124"/>
    </location>
</feature>
<evidence type="ECO:0000313" key="13">
    <source>
        <dbReference type="EMBL" id="EAQ48673.1"/>
    </source>
</evidence>
<dbReference type="eggNOG" id="COG0106">
    <property type="taxonomic scope" value="Bacteria"/>
</dbReference>
<comment type="similarity">
    <text evidence="4 9 10">Belongs to the HisA/HisF family.</text>
</comment>
<dbReference type="UniPathway" id="UPA00031">
    <property type="reaction ID" value="UER00009"/>
</dbReference>
<dbReference type="InterPro" id="IPR023016">
    <property type="entry name" value="HisA/PriA"/>
</dbReference>
<evidence type="ECO:0000256" key="1">
    <source>
        <dbReference type="ARBA" id="ARBA00000901"/>
    </source>
</evidence>
<dbReference type="HAMAP" id="MF_01014">
    <property type="entry name" value="HisA"/>
    <property type="match status" value="1"/>
</dbReference>
<evidence type="ECO:0000256" key="10">
    <source>
        <dbReference type="RuleBase" id="RU003657"/>
    </source>
</evidence>
<evidence type="ECO:0000313" key="14">
    <source>
        <dbReference type="Proteomes" id="UP000001601"/>
    </source>
</evidence>
<evidence type="ECO:0000256" key="11">
    <source>
        <dbReference type="RuleBase" id="RU003658"/>
    </source>
</evidence>
<dbReference type="CDD" id="cd10448">
    <property type="entry name" value="GIY-YIG_unchar_3"/>
    <property type="match status" value="1"/>
</dbReference>
<keyword evidence="8 9" id="KW-0413">Isomerase</keyword>
<dbReference type="PROSITE" id="PS50164">
    <property type="entry name" value="GIY_YIG"/>
    <property type="match status" value="1"/>
</dbReference>
<dbReference type="SMART" id="SM00465">
    <property type="entry name" value="GIYc"/>
    <property type="match status" value="1"/>
</dbReference>
<comment type="catalytic activity">
    <reaction evidence="1 9 11">
        <text>1-(5-phospho-beta-D-ribosyl)-5-[(5-phospho-beta-D-ribosylamino)methylideneamino]imidazole-4-carboxamide = 5-[(5-phospho-1-deoxy-D-ribulos-1-ylimino)methylamino]-1-(5-phospho-beta-D-ribosyl)imidazole-4-carboxamide</text>
        <dbReference type="Rhea" id="RHEA:15469"/>
        <dbReference type="ChEBI" id="CHEBI:58435"/>
        <dbReference type="ChEBI" id="CHEBI:58525"/>
        <dbReference type="EC" id="5.3.1.16"/>
    </reaction>
</comment>
<dbReference type="HOGENOM" id="CLU_048577_1_2_10"/>
<evidence type="ECO:0000259" key="12">
    <source>
        <dbReference type="PROSITE" id="PS50164"/>
    </source>
</evidence>
<evidence type="ECO:0000256" key="3">
    <source>
        <dbReference type="ARBA" id="ARBA00005133"/>
    </source>
</evidence>
<gene>
    <name evidence="9" type="primary">hisA</name>
    <name evidence="13" type="ORF">MED217_09000</name>
</gene>
<proteinExistence type="inferred from homology"/>
<dbReference type="EC" id="5.3.1.16" evidence="9 11"/>
<evidence type="ECO:0000256" key="4">
    <source>
        <dbReference type="ARBA" id="ARBA00009667"/>
    </source>
</evidence>
<keyword evidence="7 9" id="KW-0368">Histidine biosynthesis</keyword>
<dbReference type="Pfam" id="PF00977">
    <property type="entry name" value="His_biosynth"/>
    <property type="match status" value="1"/>
</dbReference>
<name>A3XP51_LEEBM</name>
<dbReference type="InterPro" id="IPR011060">
    <property type="entry name" value="RibuloseP-bd_barrel"/>
</dbReference>
<comment type="caution">
    <text evidence="13">The sequence shown here is derived from an EMBL/GenBank/DDBJ whole genome shotgun (WGS) entry which is preliminary data.</text>
</comment>
<evidence type="ECO:0000256" key="9">
    <source>
        <dbReference type="HAMAP-Rule" id="MF_01014"/>
    </source>
</evidence>
<dbReference type="EMBL" id="AANC01000007">
    <property type="protein sequence ID" value="EAQ48673.1"/>
    <property type="molecule type" value="Genomic_DNA"/>
</dbReference>
<dbReference type="CDD" id="cd04732">
    <property type="entry name" value="HisA"/>
    <property type="match status" value="1"/>
</dbReference>
<dbReference type="FunFam" id="3.20.20.70:FF:000009">
    <property type="entry name" value="1-(5-phosphoribosyl)-5-[(5-phosphoribosylamino)methylideneamino] imidazole-4-carboxamide isomerase"/>
    <property type="match status" value="1"/>
</dbReference>
<comment type="pathway">
    <text evidence="3 9 11">Amino-acid biosynthesis; L-histidine biosynthesis; L-histidine from 5-phospho-alpha-D-ribose 1-diphosphate: step 4/9.</text>
</comment>
<organism evidence="13 14">
    <name type="scientific">Leeuwenhoekiella blandensis (strain CECT 7118 / CCUG 51940 / KCTC 22103 / MED217)</name>
    <name type="common">Flavobacterium sp. (strain MED217)</name>
    <dbReference type="NCBI Taxonomy" id="398720"/>
    <lineage>
        <taxon>Bacteria</taxon>
        <taxon>Pseudomonadati</taxon>
        <taxon>Bacteroidota</taxon>
        <taxon>Flavobacteriia</taxon>
        <taxon>Flavobacteriales</taxon>
        <taxon>Flavobacteriaceae</taxon>
        <taxon>Leeuwenhoekiella</taxon>
    </lineage>
</organism>
<keyword evidence="14" id="KW-1185">Reference proteome</keyword>
<dbReference type="SUPFAM" id="SSF51366">
    <property type="entry name" value="Ribulose-phoshate binding barrel"/>
    <property type="match status" value="1"/>
</dbReference>
<dbReference type="Proteomes" id="UP000001601">
    <property type="component" value="Unassembled WGS sequence"/>
</dbReference>
<feature type="active site" description="Proton donor" evidence="9">
    <location>
        <position position="246"/>
    </location>
</feature>
<dbReference type="GO" id="GO:0000105">
    <property type="term" value="P:L-histidine biosynthetic process"/>
    <property type="evidence" value="ECO:0007669"/>
    <property type="project" value="UniProtKB-UniRule"/>
</dbReference>
<dbReference type="Pfam" id="PF01541">
    <property type="entry name" value="GIY-YIG"/>
    <property type="match status" value="1"/>
</dbReference>
<reference evidence="13 14" key="1">
    <citation type="journal article" date="2007" name="Nature">
        <title>Light stimulates growth of proteorhodopsin-containing marine Flavobacteria.</title>
        <authorList>
            <person name="Gomez-Consarnau L."/>
            <person name="Gonzalez J.M."/>
            <person name="Coll-Llado M."/>
            <person name="Gourdon P."/>
            <person name="Pascher T."/>
            <person name="Neutze R."/>
            <person name="Pedros-Alio C."/>
            <person name="Pinhassi J."/>
        </authorList>
    </citation>
    <scope>NUCLEOTIDE SEQUENCE [LARGE SCALE GENOMIC DNA]</scope>
    <source>
        <strain evidence="13 14">MED217</strain>
    </source>
</reference>
<sequence>MEFFCYILSNKNRTVLYVGKTRDLRTRLQQHKKGVGAVFTKKYNCYELLYFETFKTGSEAWQREQQLKRWHKEWKWNLIKDKNPDLKEIKIETIKLEIDANNMRYNGSKDPETSSGLRIIPAIDIIEGKCVRLSKGDYNTKKIYNENPLEVAKEFEAHGIQYLHLVDLDGAKSKHIVNHKVLEQIASQTSLKIDFGGGLKTDDDLRIAFESGANQITGGSIAVKDPETFKSWLTKFGANKIILGADAKDEKVAVSGWLEESKEELIPFIQSYQKEGVSYVICTDISKDGMLEGPSFDLYRKILEDCHPELVEGEVGNLKLIASGGISTFDELPKLAELGCEGTIIGKAIYEGRISMKQLEGFILNN</sequence>
<dbReference type="Gene3D" id="3.40.1440.10">
    <property type="entry name" value="GIY-YIG endonuclease"/>
    <property type="match status" value="1"/>
</dbReference>
<comment type="subcellular location">
    <subcellularLocation>
        <location evidence="2 9 11">Cytoplasm</location>
    </subcellularLocation>
</comment>
<protein>
    <recommendedName>
        <fullName evidence="9 11">1-(5-phosphoribosyl)-5-[(5-phosphoribosylamino)methylideneamino] imidazole-4-carboxamide isomerase</fullName>
        <ecNumber evidence="9 11">5.3.1.16</ecNumber>
    </recommendedName>
    <alternativeName>
        <fullName evidence="9">Phosphoribosylformimino-5-aminoimidazole carboxamide ribotide isomerase</fullName>
    </alternativeName>
</protein>
<feature type="domain" description="GIY-YIG" evidence="12">
    <location>
        <begin position="1"/>
        <end position="78"/>
    </location>
</feature>
<dbReference type="GO" id="GO:0005737">
    <property type="term" value="C:cytoplasm"/>
    <property type="evidence" value="ECO:0007669"/>
    <property type="project" value="UniProtKB-SubCell"/>
</dbReference>
<dbReference type="GO" id="GO:0000162">
    <property type="term" value="P:L-tryptophan biosynthetic process"/>
    <property type="evidence" value="ECO:0007669"/>
    <property type="project" value="TreeGrafter"/>
</dbReference>
<dbReference type="SUPFAM" id="SSF82771">
    <property type="entry name" value="GIY-YIG endonuclease"/>
    <property type="match status" value="1"/>
</dbReference>
<evidence type="ECO:0000256" key="5">
    <source>
        <dbReference type="ARBA" id="ARBA00022490"/>
    </source>
</evidence>
<dbReference type="InterPro" id="IPR013785">
    <property type="entry name" value="Aldolase_TIM"/>
</dbReference>
<dbReference type="AlphaFoldDB" id="A3XP51"/>
<dbReference type="InterPro" id="IPR035901">
    <property type="entry name" value="GIY-YIG_endonuc_sf"/>
</dbReference>
<keyword evidence="5 9" id="KW-0963">Cytoplasm</keyword>
<dbReference type="GO" id="GO:0003949">
    <property type="term" value="F:1-(5-phosphoribosyl)-5-[(5-phosphoribosylamino)methylideneamino]imidazole-4-carboxamide isomerase activity"/>
    <property type="evidence" value="ECO:0007669"/>
    <property type="project" value="UniProtKB-UniRule"/>
</dbReference>
<dbReference type="NCBIfam" id="TIGR00007">
    <property type="entry name" value="1-(5-phosphoribosyl)-5-[(5-phosphoribosylamino)methylideneamino]imidazole-4-carboxamide isomerase"/>
    <property type="match status" value="1"/>
</dbReference>
<dbReference type="Gene3D" id="3.20.20.70">
    <property type="entry name" value="Aldolase class I"/>
    <property type="match status" value="1"/>
</dbReference>
<evidence type="ECO:0000256" key="7">
    <source>
        <dbReference type="ARBA" id="ARBA00023102"/>
    </source>
</evidence>
<keyword evidence="6 9" id="KW-0028">Amino-acid biosynthesis</keyword>
<dbReference type="STRING" id="398720.MED217_09000"/>
<dbReference type="OrthoDB" id="9807749at2"/>
<dbReference type="InterPro" id="IPR000305">
    <property type="entry name" value="GIY-YIG_endonuc"/>
</dbReference>
<dbReference type="InterPro" id="IPR044524">
    <property type="entry name" value="Isoase_HisA-like"/>
</dbReference>
<accession>A3XP51</accession>
<dbReference type="InterPro" id="IPR006063">
    <property type="entry name" value="HisA_bact_arch"/>
</dbReference>
<evidence type="ECO:0000256" key="8">
    <source>
        <dbReference type="ARBA" id="ARBA00023235"/>
    </source>
</evidence>